<dbReference type="Proteomes" id="UP001370758">
    <property type="component" value="Unassembled WGS sequence"/>
</dbReference>
<feature type="region of interest" description="Disordered" evidence="1">
    <location>
        <begin position="62"/>
        <end position="147"/>
    </location>
</feature>
<keyword evidence="3" id="KW-1185">Reference proteome</keyword>
<organism evidence="2 3">
    <name type="scientific">Arthrobotrys musiformis</name>
    <dbReference type="NCBI Taxonomy" id="47236"/>
    <lineage>
        <taxon>Eukaryota</taxon>
        <taxon>Fungi</taxon>
        <taxon>Dikarya</taxon>
        <taxon>Ascomycota</taxon>
        <taxon>Pezizomycotina</taxon>
        <taxon>Orbiliomycetes</taxon>
        <taxon>Orbiliales</taxon>
        <taxon>Orbiliaceae</taxon>
        <taxon>Arthrobotrys</taxon>
    </lineage>
</organism>
<accession>A0AAV9VXJ2</accession>
<evidence type="ECO:0000313" key="2">
    <source>
        <dbReference type="EMBL" id="KAK6497483.1"/>
    </source>
</evidence>
<name>A0AAV9VXJ2_9PEZI</name>
<protein>
    <submittedName>
        <fullName evidence="2">Uncharacterized protein</fullName>
    </submittedName>
</protein>
<gene>
    <name evidence="2" type="ORF">TWF481_011890</name>
</gene>
<feature type="compositionally biased region" description="Pro residues" evidence="1">
    <location>
        <begin position="85"/>
        <end position="99"/>
    </location>
</feature>
<dbReference type="AlphaFoldDB" id="A0AAV9VXJ2"/>
<evidence type="ECO:0000256" key="1">
    <source>
        <dbReference type="SAM" id="MobiDB-lite"/>
    </source>
</evidence>
<proteinExistence type="predicted"/>
<sequence length="147" mass="15549">MSTAPVPQPIAVCRCAIETGSKCICAPRNCWCVGPCCESKTLEQNANYIHAREQYGEEFANQMAPRMGGDAIGKSLNKSMGAGPAGPPPPKPPPPPPSGPKTTRRRRCCKSPDEGKPESSGPNASRRSRGPEPEQTNPAGSLPAYSF</sequence>
<dbReference type="EMBL" id="JAVHJL010000009">
    <property type="protein sequence ID" value="KAK6497483.1"/>
    <property type="molecule type" value="Genomic_DNA"/>
</dbReference>
<reference evidence="2 3" key="1">
    <citation type="submission" date="2023-08" db="EMBL/GenBank/DDBJ databases">
        <authorList>
            <person name="Palmer J.M."/>
        </authorList>
    </citation>
    <scope>NUCLEOTIDE SEQUENCE [LARGE SCALE GENOMIC DNA]</scope>
    <source>
        <strain evidence="2 3">TWF481</strain>
    </source>
</reference>
<comment type="caution">
    <text evidence="2">The sequence shown here is derived from an EMBL/GenBank/DDBJ whole genome shotgun (WGS) entry which is preliminary data.</text>
</comment>
<evidence type="ECO:0000313" key="3">
    <source>
        <dbReference type="Proteomes" id="UP001370758"/>
    </source>
</evidence>